<organism evidence="2 3">
    <name type="scientific">Streptomyces mirabilis</name>
    <dbReference type="NCBI Taxonomy" id="68239"/>
    <lineage>
        <taxon>Bacteria</taxon>
        <taxon>Bacillati</taxon>
        <taxon>Actinomycetota</taxon>
        <taxon>Actinomycetes</taxon>
        <taxon>Kitasatosporales</taxon>
        <taxon>Streptomycetaceae</taxon>
        <taxon>Streptomyces</taxon>
    </lineage>
</organism>
<evidence type="ECO:0000313" key="3">
    <source>
        <dbReference type="Proteomes" id="UP001257627"/>
    </source>
</evidence>
<sequence length="258" mass="27500">MTILTTPTLVTGGTGTLGSHVVPLLRAAGREVRILSRHSRESVADPGVEYVAVDLLTGEGIEPALAGVDTVLHLAGGNRGDDRATRNLVRAATNAGVRHLVHISVIGADTMPIGWFRTQLAAEREVTESGIPWTMLRAAQFHDLVLTMAEKMAKLPVVPVPGGLQFQPVDSREVAARLVELTLGDPAGLVPDLAGPTVYGLGDLVRGYLEADGRRRPLLPLRMPGKAGRAYRAGDNLSLTDADTGKRTWEKFLAERVG</sequence>
<dbReference type="RefSeq" id="WP_316734050.1">
    <property type="nucleotide sequence ID" value="NZ_JARAKF010000001.1"/>
</dbReference>
<dbReference type="InterPro" id="IPR036291">
    <property type="entry name" value="NAD(P)-bd_dom_sf"/>
</dbReference>
<dbReference type="InterPro" id="IPR016040">
    <property type="entry name" value="NAD(P)-bd_dom"/>
</dbReference>
<dbReference type="Gene3D" id="3.40.50.720">
    <property type="entry name" value="NAD(P)-binding Rossmann-like Domain"/>
    <property type="match status" value="1"/>
</dbReference>
<dbReference type="PANTHER" id="PTHR12126">
    <property type="entry name" value="NADH-UBIQUINONE OXIDOREDUCTASE 39 KDA SUBUNIT-RELATED"/>
    <property type="match status" value="1"/>
</dbReference>
<gene>
    <name evidence="2" type="ORF">PU648_29300</name>
</gene>
<reference evidence="2 3" key="1">
    <citation type="submission" date="2023-02" db="EMBL/GenBank/DDBJ databases">
        <authorList>
            <person name="Maleckis M."/>
        </authorList>
    </citation>
    <scope>NUCLEOTIDE SEQUENCE [LARGE SCALE GENOMIC DNA]</scope>
    <source>
        <strain evidence="2 3">P8-A2</strain>
    </source>
</reference>
<comment type="caution">
    <text evidence="2">The sequence shown here is derived from an EMBL/GenBank/DDBJ whole genome shotgun (WGS) entry which is preliminary data.</text>
</comment>
<proteinExistence type="predicted"/>
<evidence type="ECO:0000313" key="2">
    <source>
        <dbReference type="EMBL" id="MDU8996370.1"/>
    </source>
</evidence>
<feature type="domain" description="NAD(P)-binding" evidence="1">
    <location>
        <begin position="12"/>
        <end position="143"/>
    </location>
</feature>
<dbReference type="Proteomes" id="UP001257627">
    <property type="component" value="Unassembled WGS sequence"/>
</dbReference>
<dbReference type="Pfam" id="PF13460">
    <property type="entry name" value="NAD_binding_10"/>
    <property type="match status" value="1"/>
</dbReference>
<dbReference type="EMBL" id="JARAKF010000001">
    <property type="protein sequence ID" value="MDU8996370.1"/>
    <property type="molecule type" value="Genomic_DNA"/>
</dbReference>
<dbReference type="PANTHER" id="PTHR12126:SF11">
    <property type="entry name" value="NADH DEHYDROGENASE [UBIQUINONE] 1 ALPHA SUBCOMPLEX SUBUNIT 9, MITOCHONDRIAL"/>
    <property type="match status" value="1"/>
</dbReference>
<accession>A0ABU3UR24</accession>
<name>A0ABU3UR24_9ACTN</name>
<keyword evidence="3" id="KW-1185">Reference proteome</keyword>
<evidence type="ECO:0000259" key="1">
    <source>
        <dbReference type="Pfam" id="PF13460"/>
    </source>
</evidence>
<dbReference type="SUPFAM" id="SSF51735">
    <property type="entry name" value="NAD(P)-binding Rossmann-fold domains"/>
    <property type="match status" value="1"/>
</dbReference>
<dbReference type="InterPro" id="IPR051207">
    <property type="entry name" value="ComplexI_NDUFA9_subunit"/>
</dbReference>
<protein>
    <submittedName>
        <fullName evidence="2">NAD(P)H-binding protein</fullName>
    </submittedName>
</protein>